<accession>A0A0F9NLG5</accession>
<protein>
    <recommendedName>
        <fullName evidence="2">LamG-like jellyroll fold domain-containing protein</fullName>
    </recommendedName>
</protein>
<organism evidence="1">
    <name type="scientific">marine sediment metagenome</name>
    <dbReference type="NCBI Taxonomy" id="412755"/>
    <lineage>
        <taxon>unclassified sequences</taxon>
        <taxon>metagenomes</taxon>
        <taxon>ecological metagenomes</taxon>
    </lineage>
</organism>
<dbReference type="AlphaFoldDB" id="A0A0F9NLG5"/>
<evidence type="ECO:0000313" key="1">
    <source>
        <dbReference type="EMBL" id="KKN20335.1"/>
    </source>
</evidence>
<dbReference type="SUPFAM" id="SSF49899">
    <property type="entry name" value="Concanavalin A-like lectins/glucanases"/>
    <property type="match status" value="1"/>
</dbReference>
<reference evidence="1" key="1">
    <citation type="journal article" date="2015" name="Nature">
        <title>Complex archaea that bridge the gap between prokaryotes and eukaryotes.</title>
        <authorList>
            <person name="Spang A."/>
            <person name="Saw J.H."/>
            <person name="Jorgensen S.L."/>
            <person name="Zaremba-Niedzwiedzka K."/>
            <person name="Martijn J."/>
            <person name="Lind A.E."/>
            <person name="van Eijk R."/>
            <person name="Schleper C."/>
            <person name="Guy L."/>
            <person name="Ettema T.J."/>
        </authorList>
    </citation>
    <scope>NUCLEOTIDE SEQUENCE</scope>
</reference>
<dbReference type="EMBL" id="LAZR01003252">
    <property type="protein sequence ID" value="KKN20335.1"/>
    <property type="molecule type" value="Genomic_DNA"/>
</dbReference>
<dbReference type="Pfam" id="PF13385">
    <property type="entry name" value="Laminin_G_3"/>
    <property type="match status" value="1"/>
</dbReference>
<dbReference type="InterPro" id="IPR013320">
    <property type="entry name" value="ConA-like_dom_sf"/>
</dbReference>
<dbReference type="Gene3D" id="2.60.120.200">
    <property type="match status" value="1"/>
</dbReference>
<proteinExistence type="predicted"/>
<gene>
    <name evidence="1" type="ORF">LCGC14_0936630</name>
</gene>
<comment type="caution">
    <text evidence="1">The sequence shown here is derived from an EMBL/GenBank/DDBJ whole genome shotgun (WGS) entry which is preliminary data.</text>
</comment>
<sequence length="288" mass="31239">MANKIDLTSITTAFYKLDDDLATTVVLDDTSQNVAAVSGGNSDDLHSDLSFTGNGAFDYSDGSPFVVAPQAIIPSGEFSIVLWAKDNPTFVHQDGRIFAVKDNILQLLLLRSSLAVEDIAIRINGKTIPNVNNIIRDVWHQYILTNDSDGTAKIYVDNILGGSVLSTGFAGLTDDLHIGATDSGSSRNFEGLIDGVMVFSRELLSSERAALYAQGRGVNSLIMNPADFFPSDRTANYDPSKVWDEETKLWYEPNTSTGAVNLKKGSGRFGNKLVAVSDEGSVYYEDFE</sequence>
<name>A0A0F9NLG5_9ZZZZ</name>
<evidence type="ECO:0008006" key="2">
    <source>
        <dbReference type="Google" id="ProtNLM"/>
    </source>
</evidence>